<accession>Q0UF46</accession>
<keyword evidence="1" id="KW-0472">Membrane</keyword>
<proteinExistence type="predicted"/>
<keyword evidence="1" id="KW-1133">Transmembrane helix</keyword>
<evidence type="ECO:0000259" key="2">
    <source>
        <dbReference type="Pfam" id="PF13924"/>
    </source>
</evidence>
<evidence type="ECO:0000313" key="4">
    <source>
        <dbReference type="Proteomes" id="UP000001055"/>
    </source>
</evidence>
<dbReference type="KEGG" id="pno:SNOG_09618"/>
<feature type="transmembrane region" description="Helical" evidence="1">
    <location>
        <begin position="6"/>
        <end position="27"/>
    </location>
</feature>
<reference evidence="4" key="1">
    <citation type="journal article" date="2007" name="Plant Cell">
        <title>Dothideomycete-plant interactions illuminated by genome sequencing and EST analysis of the wheat pathogen Stagonospora nodorum.</title>
        <authorList>
            <person name="Hane J.K."/>
            <person name="Lowe R.G."/>
            <person name="Solomon P.S."/>
            <person name="Tan K.C."/>
            <person name="Schoch C.L."/>
            <person name="Spatafora J.W."/>
            <person name="Crous P.W."/>
            <person name="Kodira C."/>
            <person name="Birren B.W."/>
            <person name="Galagan J.E."/>
            <person name="Torriani S.F."/>
            <person name="McDonald B.A."/>
            <person name="Oliver R.P."/>
        </authorList>
    </citation>
    <scope>NUCLEOTIDE SEQUENCE [LARGE SCALE GENOMIC DNA]</scope>
    <source>
        <strain evidence="4">SN15 / ATCC MYA-4574 / FGSC 10173</strain>
    </source>
</reference>
<evidence type="ECO:0000256" key="1">
    <source>
        <dbReference type="SAM" id="Phobius"/>
    </source>
</evidence>
<dbReference type="GeneID" id="5976812"/>
<dbReference type="Pfam" id="PF13924">
    <property type="entry name" value="Lipocalin_5"/>
    <property type="match status" value="1"/>
</dbReference>
<dbReference type="Proteomes" id="UP000001055">
    <property type="component" value="Unassembled WGS sequence"/>
</dbReference>
<name>Q0UF46_PHANO</name>
<feature type="domain" description="Lipocalin-like" evidence="2">
    <location>
        <begin position="40"/>
        <end position="177"/>
    </location>
</feature>
<dbReference type="RefSeq" id="XP_001799907.1">
    <property type="nucleotide sequence ID" value="XM_001799855.1"/>
</dbReference>
<dbReference type="VEuPathDB" id="FungiDB:JI435_096180"/>
<dbReference type="EMBL" id="CH445339">
    <property type="protein sequence ID" value="EAT82883.1"/>
    <property type="molecule type" value="Genomic_DNA"/>
</dbReference>
<dbReference type="OMA" id="RMGGIEE"/>
<dbReference type="InterPro" id="IPR024311">
    <property type="entry name" value="Lipocalin-like"/>
</dbReference>
<protein>
    <recommendedName>
        <fullName evidence="2">Lipocalin-like domain-containing protein</fullName>
    </recommendedName>
</protein>
<dbReference type="InParanoid" id="Q0UF46"/>
<sequence>MELFSYSAGPIFGLIAFVVALASIATYQKFGGRLSAQDVIGTWHLLSLHFCLNEDATEIIGEPAGPNPLGRITFTREGYMSALITDPRIAHPIDKPWIAMALSAYCGKYKVSEKNGELQIATQVEISLDPNWIGSKQVRNVRLGEVKDGKQTLVITPTESFTLANGISGWAVLTWVKMDL</sequence>
<gene>
    <name evidence="3" type="ORF">SNOG_09618</name>
</gene>
<dbReference type="AlphaFoldDB" id="Q0UF46"/>
<keyword evidence="1" id="KW-0812">Transmembrane</keyword>
<organism evidence="3 4">
    <name type="scientific">Phaeosphaeria nodorum (strain SN15 / ATCC MYA-4574 / FGSC 10173)</name>
    <name type="common">Glume blotch fungus</name>
    <name type="synonym">Parastagonospora nodorum</name>
    <dbReference type="NCBI Taxonomy" id="321614"/>
    <lineage>
        <taxon>Eukaryota</taxon>
        <taxon>Fungi</taxon>
        <taxon>Dikarya</taxon>
        <taxon>Ascomycota</taxon>
        <taxon>Pezizomycotina</taxon>
        <taxon>Dothideomycetes</taxon>
        <taxon>Pleosporomycetidae</taxon>
        <taxon>Pleosporales</taxon>
        <taxon>Pleosporineae</taxon>
        <taxon>Phaeosphaeriaceae</taxon>
        <taxon>Parastagonospora</taxon>
    </lineage>
</organism>
<evidence type="ECO:0000313" key="3">
    <source>
        <dbReference type="EMBL" id="EAT82883.1"/>
    </source>
</evidence>